<feature type="region of interest" description="Disordered" evidence="2">
    <location>
        <begin position="259"/>
        <end position="312"/>
    </location>
</feature>
<dbReference type="Proteomes" id="UP001530400">
    <property type="component" value="Unassembled WGS sequence"/>
</dbReference>
<keyword evidence="1" id="KW-0175">Coiled coil</keyword>
<evidence type="ECO:0000313" key="3">
    <source>
        <dbReference type="EMBL" id="KAL3776934.1"/>
    </source>
</evidence>
<feature type="region of interest" description="Disordered" evidence="2">
    <location>
        <begin position="483"/>
        <end position="511"/>
    </location>
</feature>
<keyword evidence="4" id="KW-1185">Reference proteome</keyword>
<feature type="coiled-coil region" evidence="1">
    <location>
        <begin position="840"/>
        <end position="871"/>
    </location>
</feature>
<sequence length="872" mass="93911">MSPIPSQRSTPSSASSAARRTTPSASLSAAVSALRRTPASVPPPGLMVATTRLSPASSRRPPPPLSSRSAGISGGFSGFLQTSQRLVHLTPEEVGKCCLGLVGSATGPKNRVCIAPKMFGSETCGVASHSKKGVVVSDAYYVPVKSKAVLQWPFVTRAHVKLAKSPHLATVFAPTEAHIESIHSLYDAHPQFLSELVQRPPIRVLLNAPDPVVALPAASRSSSVGSHGSHDSKGSRVSAALSKISGANLHLSMEVSAASTADRKPAADSKPAVPHQVPSSSVSPYGISSAPAAPPDDDRSQHSSASSSSSSFYSDGRVAKAFIEFGPVQAHLPDADFTEDPDSSTDPWVRSDIALRQSISLLAAKIEHLASITLTGFKHRASAMTELKTTVDNMRFALTALTSDINGVWDREDTYDEFGSLWDGVMNISALVADVAIQCTAATVSSQDALDQAAAADSGLTLEMGEVADGFRAITTRLEALELGSTSTPSRPTSRFQQLSTRPLPASTDGGVDSSFSTHLARLEGLISAQQTALSTQQELLQAQQLELAQHRDQFTALRAVAELASQQDQMNRFSLMDEAGLTTLLMEEDFDPSRVAVFCDMNSLLSHATEAFKGIAELGERTKLMIQCGIADQSCQKTIFSFERQYPPGFETNEGGTVRDGDTFPIFKTKKVWVGSDGRSGARAKYLAKVDTASERAIAYVMRYTKAGPLRELCLEMIRTSQRFWTGFFDYLNNDLERLIQFGISEKECLVLVSEQMQIVFEQVFIKRMMMPEFSVVPGTKVSFDYAAQIFFFTLQAHTAMVDFTDKRFTGHGLLGNTFIRFLARQCGNSSSAAFETRLSAVEKKVNNTNKRIEEEAAAAKKKAATAKSIP</sequence>
<gene>
    <name evidence="3" type="ORF">ACHAWO_005573</name>
</gene>
<feature type="compositionally biased region" description="Low complexity" evidence="2">
    <location>
        <begin position="485"/>
        <end position="495"/>
    </location>
</feature>
<comment type="caution">
    <text evidence="3">The sequence shown here is derived from an EMBL/GenBank/DDBJ whole genome shotgun (WGS) entry which is preliminary data.</text>
</comment>
<organism evidence="3 4">
    <name type="scientific">Cyclotella atomus</name>
    <dbReference type="NCBI Taxonomy" id="382360"/>
    <lineage>
        <taxon>Eukaryota</taxon>
        <taxon>Sar</taxon>
        <taxon>Stramenopiles</taxon>
        <taxon>Ochrophyta</taxon>
        <taxon>Bacillariophyta</taxon>
        <taxon>Coscinodiscophyceae</taxon>
        <taxon>Thalassiosirophycidae</taxon>
        <taxon>Stephanodiscales</taxon>
        <taxon>Stephanodiscaceae</taxon>
        <taxon>Cyclotella</taxon>
    </lineage>
</organism>
<evidence type="ECO:0000256" key="1">
    <source>
        <dbReference type="SAM" id="Coils"/>
    </source>
</evidence>
<feature type="compositionally biased region" description="Low complexity" evidence="2">
    <location>
        <begin position="302"/>
        <end position="312"/>
    </location>
</feature>
<feature type="region of interest" description="Disordered" evidence="2">
    <location>
        <begin position="1"/>
        <end position="68"/>
    </location>
</feature>
<proteinExistence type="predicted"/>
<evidence type="ECO:0000256" key="2">
    <source>
        <dbReference type="SAM" id="MobiDB-lite"/>
    </source>
</evidence>
<dbReference type="EMBL" id="JALLPJ020001075">
    <property type="protein sequence ID" value="KAL3776934.1"/>
    <property type="molecule type" value="Genomic_DNA"/>
</dbReference>
<reference evidence="3 4" key="1">
    <citation type="submission" date="2024-10" db="EMBL/GenBank/DDBJ databases">
        <title>Updated reference genomes for cyclostephanoid diatoms.</title>
        <authorList>
            <person name="Roberts W.R."/>
            <person name="Alverson A.J."/>
        </authorList>
    </citation>
    <scope>NUCLEOTIDE SEQUENCE [LARGE SCALE GENOMIC DNA]</scope>
    <source>
        <strain evidence="3 4">AJA010-31</strain>
    </source>
</reference>
<feature type="compositionally biased region" description="Low complexity" evidence="2">
    <location>
        <begin position="1"/>
        <end position="34"/>
    </location>
</feature>
<feature type="region of interest" description="Disordered" evidence="2">
    <location>
        <begin position="219"/>
        <end position="238"/>
    </location>
</feature>
<feature type="compositionally biased region" description="Low complexity" evidence="2">
    <location>
        <begin position="271"/>
        <end position="291"/>
    </location>
</feature>
<evidence type="ECO:0000313" key="4">
    <source>
        <dbReference type="Proteomes" id="UP001530400"/>
    </source>
</evidence>
<dbReference type="AlphaFoldDB" id="A0ABD3NMA0"/>
<protein>
    <submittedName>
        <fullName evidence="3">Uncharacterized protein</fullName>
    </submittedName>
</protein>
<accession>A0ABD3NMA0</accession>
<name>A0ABD3NMA0_9STRA</name>